<feature type="domain" description="Chitin-binding type-2" evidence="3">
    <location>
        <begin position="183"/>
        <end position="252"/>
    </location>
</feature>
<proteinExistence type="predicted"/>
<protein>
    <recommendedName>
        <fullName evidence="3">Chitin-binding type-2 domain-containing protein</fullName>
    </recommendedName>
</protein>
<evidence type="ECO:0000313" key="5">
    <source>
        <dbReference type="Proteomes" id="UP001059596"/>
    </source>
</evidence>
<gene>
    <name evidence="4" type="ORF">M5D96_006098</name>
</gene>
<reference evidence="4" key="1">
    <citation type="journal article" date="2023" name="Genome Biol. Evol.">
        <title>Long-read-based Genome Assembly of Drosophila gunungcola Reveals Fewer Chemosensory Genes in Flower-breeding Species.</title>
        <authorList>
            <person name="Negi A."/>
            <person name="Liao B.Y."/>
            <person name="Yeh S.D."/>
        </authorList>
    </citation>
    <scope>NUCLEOTIDE SEQUENCE</scope>
    <source>
        <strain evidence="4">Sukarami</strain>
    </source>
</reference>
<name>A0A9P9YRI3_9MUSC</name>
<dbReference type="OrthoDB" id="7987789at2759"/>
<feature type="compositionally biased region" description="Low complexity" evidence="1">
    <location>
        <begin position="253"/>
        <end position="327"/>
    </location>
</feature>
<dbReference type="PROSITE" id="PS51257">
    <property type="entry name" value="PROKAR_LIPOPROTEIN"/>
    <property type="match status" value="1"/>
</dbReference>
<dbReference type="PROSITE" id="PS50940">
    <property type="entry name" value="CHIT_BIND_II"/>
    <property type="match status" value="1"/>
</dbReference>
<comment type="caution">
    <text evidence="4">The sequence shown here is derived from an EMBL/GenBank/DDBJ whole genome shotgun (WGS) entry which is preliminary data.</text>
</comment>
<dbReference type="EMBL" id="JAMKOV010000003">
    <property type="protein sequence ID" value="KAI8041829.1"/>
    <property type="molecule type" value="Genomic_DNA"/>
</dbReference>
<dbReference type="AlphaFoldDB" id="A0A9P9YRI3"/>
<keyword evidence="2" id="KW-0732">Signal</keyword>
<evidence type="ECO:0000256" key="1">
    <source>
        <dbReference type="SAM" id="MobiDB-lite"/>
    </source>
</evidence>
<feature type="region of interest" description="Disordered" evidence="1">
    <location>
        <begin position="253"/>
        <end position="342"/>
    </location>
</feature>
<sequence length="342" mass="35089">MQRIIAIVAIMALGASSVTAQSCQTCQSDNDVYCHNQTSYQNCMKNAPVGKVIECPSGTVCSNSEDVCVASSALTSTILDVCGSSGANGAQCEECSNDAKYACVSRTSYARCSSSGVLLTSNVYDCDSDEICVIQALSTYDTICVPSCAADFVGVTETCSNTVYQPITTTAVPPTTPSAAQKQQACSDGGTSNTASYFYVPYNDDSTCNSYLYCQKSGTDWVAIYMTCAPTKPFFDSTTSKCVDTRPASCSVTTTTTTSATSPQTTYSSTDSTNSDSSTDASTAAASSTPAPSATDSTNASTVDDSSTSAPSATDSTANDSSTVASDFTGATTATPASQSSN</sequence>
<evidence type="ECO:0000256" key="2">
    <source>
        <dbReference type="SAM" id="SignalP"/>
    </source>
</evidence>
<feature type="compositionally biased region" description="Polar residues" evidence="1">
    <location>
        <begin position="329"/>
        <end position="342"/>
    </location>
</feature>
<feature type="chain" id="PRO_5040200713" description="Chitin-binding type-2 domain-containing protein" evidence="2">
    <location>
        <begin position="21"/>
        <end position="342"/>
    </location>
</feature>
<dbReference type="GO" id="GO:0008061">
    <property type="term" value="F:chitin binding"/>
    <property type="evidence" value="ECO:0007669"/>
    <property type="project" value="InterPro"/>
</dbReference>
<organism evidence="4 5">
    <name type="scientific">Drosophila gunungcola</name>
    <name type="common">fruit fly</name>
    <dbReference type="NCBI Taxonomy" id="103775"/>
    <lineage>
        <taxon>Eukaryota</taxon>
        <taxon>Metazoa</taxon>
        <taxon>Ecdysozoa</taxon>
        <taxon>Arthropoda</taxon>
        <taxon>Hexapoda</taxon>
        <taxon>Insecta</taxon>
        <taxon>Pterygota</taxon>
        <taxon>Neoptera</taxon>
        <taxon>Endopterygota</taxon>
        <taxon>Diptera</taxon>
        <taxon>Brachycera</taxon>
        <taxon>Muscomorpha</taxon>
        <taxon>Ephydroidea</taxon>
        <taxon>Drosophilidae</taxon>
        <taxon>Drosophila</taxon>
        <taxon>Sophophora</taxon>
    </lineage>
</organism>
<dbReference type="SUPFAM" id="SSF57625">
    <property type="entry name" value="Invertebrate chitin-binding proteins"/>
    <property type="match status" value="1"/>
</dbReference>
<dbReference type="GO" id="GO:0005576">
    <property type="term" value="C:extracellular region"/>
    <property type="evidence" value="ECO:0007669"/>
    <property type="project" value="InterPro"/>
</dbReference>
<accession>A0A9P9YRI3</accession>
<dbReference type="Proteomes" id="UP001059596">
    <property type="component" value="Unassembled WGS sequence"/>
</dbReference>
<evidence type="ECO:0000259" key="3">
    <source>
        <dbReference type="PROSITE" id="PS50940"/>
    </source>
</evidence>
<dbReference type="InterPro" id="IPR036508">
    <property type="entry name" value="Chitin-bd_dom_sf"/>
</dbReference>
<dbReference type="InterPro" id="IPR002557">
    <property type="entry name" value="Chitin-bd_dom"/>
</dbReference>
<evidence type="ECO:0000313" key="4">
    <source>
        <dbReference type="EMBL" id="KAI8041829.1"/>
    </source>
</evidence>
<feature type="signal peptide" evidence="2">
    <location>
        <begin position="1"/>
        <end position="20"/>
    </location>
</feature>
<keyword evidence="5" id="KW-1185">Reference proteome</keyword>